<dbReference type="AlphaFoldDB" id="A0A7I7PGA8"/>
<dbReference type="EMBL" id="AP022583">
    <property type="protein sequence ID" value="BBY07575.1"/>
    <property type="molecule type" value="Genomic_DNA"/>
</dbReference>
<proteinExistence type="predicted"/>
<name>A0A7I7PGA8_9MYCO</name>
<organism evidence="1 2">
    <name type="scientific">Mycobacterium noviomagense</name>
    <dbReference type="NCBI Taxonomy" id="459858"/>
    <lineage>
        <taxon>Bacteria</taxon>
        <taxon>Bacillati</taxon>
        <taxon>Actinomycetota</taxon>
        <taxon>Actinomycetes</taxon>
        <taxon>Mycobacteriales</taxon>
        <taxon>Mycobacteriaceae</taxon>
        <taxon>Mycobacterium</taxon>
    </lineage>
</organism>
<evidence type="ECO:0000313" key="1">
    <source>
        <dbReference type="EMBL" id="BBY07575.1"/>
    </source>
</evidence>
<reference evidence="1 2" key="1">
    <citation type="journal article" date="2019" name="Emerg. Microbes Infect.">
        <title>Comprehensive subspecies identification of 175 nontuberculous mycobacteria species based on 7547 genomic profiles.</title>
        <authorList>
            <person name="Matsumoto Y."/>
            <person name="Kinjo T."/>
            <person name="Motooka D."/>
            <person name="Nabeya D."/>
            <person name="Jung N."/>
            <person name="Uechi K."/>
            <person name="Horii T."/>
            <person name="Iida T."/>
            <person name="Fujita J."/>
            <person name="Nakamura S."/>
        </authorList>
    </citation>
    <scope>NUCLEOTIDE SEQUENCE [LARGE SCALE GENOMIC DNA]</scope>
    <source>
        <strain evidence="1 2">JCM 16367</strain>
    </source>
</reference>
<protein>
    <submittedName>
        <fullName evidence="1">Uncharacterized protein</fullName>
    </submittedName>
</protein>
<dbReference type="RefSeq" id="WP_163748083.1">
    <property type="nucleotide sequence ID" value="NZ_AP022583.1"/>
</dbReference>
<dbReference type="KEGG" id="mnv:MNVI_28930"/>
<dbReference type="Proteomes" id="UP000466894">
    <property type="component" value="Chromosome"/>
</dbReference>
<evidence type="ECO:0000313" key="2">
    <source>
        <dbReference type="Proteomes" id="UP000466894"/>
    </source>
</evidence>
<sequence length="47" mass="4715">MINRDVFVVAPGALHAAHPATAVAASAAARKRRTAAASDPSVGRGFT</sequence>
<gene>
    <name evidence="1" type="ORF">MNVI_28930</name>
</gene>
<accession>A0A7I7PGA8</accession>